<dbReference type="HAMAP" id="MF_00031">
    <property type="entry name" value="DNA_HJ_migration_RuvA"/>
    <property type="match status" value="1"/>
</dbReference>
<dbReference type="GO" id="GO:0006310">
    <property type="term" value="P:DNA recombination"/>
    <property type="evidence" value="ECO:0007669"/>
    <property type="project" value="UniProtKB-UniRule"/>
</dbReference>
<evidence type="ECO:0000313" key="9">
    <source>
        <dbReference type="Proteomes" id="UP000186341"/>
    </source>
</evidence>
<reference evidence="8 9" key="1">
    <citation type="submission" date="2016-11" db="EMBL/GenBank/DDBJ databases">
        <title>Description of two novel members of the family Erysipelotrichaceae: Ileibacterium lipovorans gen. nov., sp. nov. and Dubosiella newyorkensis, gen. nov., sp. nov.</title>
        <authorList>
            <person name="Cox L.M."/>
            <person name="Sohn J."/>
            <person name="Tyrrell K.L."/>
            <person name="Citron D.M."/>
            <person name="Lawson P.A."/>
            <person name="Patel N.B."/>
            <person name="Iizumi T."/>
            <person name="Perez-Perez G.I."/>
            <person name="Goldstein E.J."/>
            <person name="Blaser M.J."/>
        </authorList>
    </citation>
    <scope>NUCLEOTIDE SEQUENCE [LARGE SCALE GENOMIC DNA]</scope>
    <source>
        <strain evidence="8 9">NYU-BL-A3</strain>
    </source>
</reference>
<evidence type="ECO:0000256" key="4">
    <source>
        <dbReference type="ARBA" id="ARBA00023172"/>
    </source>
</evidence>
<dbReference type="GO" id="GO:0000400">
    <property type="term" value="F:four-way junction DNA binding"/>
    <property type="evidence" value="ECO:0007669"/>
    <property type="project" value="UniProtKB-UniRule"/>
</dbReference>
<dbReference type="Pfam" id="PF14520">
    <property type="entry name" value="HHH_5"/>
    <property type="match status" value="1"/>
</dbReference>
<accession>A0A1U7NEK3</accession>
<dbReference type="GO" id="GO:0009378">
    <property type="term" value="F:four-way junction helicase activity"/>
    <property type="evidence" value="ECO:0007669"/>
    <property type="project" value="InterPro"/>
</dbReference>
<dbReference type="InterPro" id="IPR010994">
    <property type="entry name" value="RuvA_2-like"/>
</dbReference>
<dbReference type="InterPro" id="IPR013849">
    <property type="entry name" value="DNA_helicase_Holl-junc_RuvA_I"/>
</dbReference>
<dbReference type="GO" id="GO:0005524">
    <property type="term" value="F:ATP binding"/>
    <property type="evidence" value="ECO:0007669"/>
    <property type="project" value="InterPro"/>
</dbReference>
<comment type="subcellular location">
    <subcellularLocation>
        <location evidence="6">Cytoplasm</location>
    </subcellularLocation>
</comment>
<dbReference type="RefSeq" id="WP_075820353.1">
    <property type="nucleotide sequence ID" value="NZ_CAOUMU010000057.1"/>
</dbReference>
<comment type="caution">
    <text evidence="8">The sequence shown here is derived from an EMBL/GenBank/DDBJ whole genome shotgun (WGS) entry which is preliminary data.</text>
</comment>
<proteinExistence type="inferred from homology"/>
<dbReference type="GO" id="GO:0005737">
    <property type="term" value="C:cytoplasm"/>
    <property type="evidence" value="ECO:0007669"/>
    <property type="project" value="UniProtKB-SubCell"/>
</dbReference>
<dbReference type="InterPro" id="IPR003583">
    <property type="entry name" value="Hlx-hairpin-Hlx_DNA-bd_motif"/>
</dbReference>
<keyword evidence="4 6" id="KW-0233">DNA recombination</keyword>
<dbReference type="GO" id="GO:0006281">
    <property type="term" value="P:DNA repair"/>
    <property type="evidence" value="ECO:0007669"/>
    <property type="project" value="UniProtKB-UniRule"/>
</dbReference>
<dbReference type="AlphaFoldDB" id="A0A1U7NEK3"/>
<sequence length="197" mass="21632">MIAMLKGTVFKIRHDSLILEVGGIGFEVFVGDTLDFRHGEELTLYTYLQNREDGQVLFGFKDESAHDLFIRLIKIKGIGPRTAVNMLTKMSASDMAKAIETGDLKTLKSLPGIGAKTASQIILDLKGQIVIEEKDERAKPKRSANPIWAETMEALDALGYKPAQIAFLDEEMSGKVGLSSNEMLKICLKKLAMASGL</sequence>
<evidence type="ECO:0000256" key="2">
    <source>
        <dbReference type="ARBA" id="ARBA00022763"/>
    </source>
</evidence>
<dbReference type="SUPFAM" id="SSF50249">
    <property type="entry name" value="Nucleic acid-binding proteins"/>
    <property type="match status" value="1"/>
</dbReference>
<keyword evidence="8" id="KW-0067">ATP-binding</keyword>
<dbReference type="SMART" id="SM00278">
    <property type="entry name" value="HhH1"/>
    <property type="match status" value="2"/>
</dbReference>
<keyword evidence="8" id="KW-0547">Nucleotide-binding</keyword>
<feature type="region of interest" description="Domain III" evidence="6">
    <location>
        <begin position="150"/>
        <end position="197"/>
    </location>
</feature>
<dbReference type="Proteomes" id="UP000186341">
    <property type="component" value="Unassembled WGS sequence"/>
</dbReference>
<comment type="caution">
    <text evidence="6">Lacks conserved residue(s) required for the propagation of feature annotation.</text>
</comment>
<keyword evidence="1 6" id="KW-0963">Cytoplasm</keyword>
<protein>
    <recommendedName>
        <fullName evidence="6">Holliday junction branch migration complex subunit RuvA</fullName>
    </recommendedName>
</protein>
<dbReference type="EMBL" id="MPJW01000177">
    <property type="protein sequence ID" value="OLU38111.1"/>
    <property type="molecule type" value="Genomic_DNA"/>
</dbReference>
<keyword evidence="2 6" id="KW-0227">DNA damage</keyword>
<evidence type="ECO:0000256" key="6">
    <source>
        <dbReference type="HAMAP-Rule" id="MF_00031"/>
    </source>
</evidence>
<keyword evidence="5 6" id="KW-0234">DNA repair</keyword>
<evidence type="ECO:0000259" key="7">
    <source>
        <dbReference type="SMART" id="SM00278"/>
    </source>
</evidence>
<dbReference type="InterPro" id="IPR012340">
    <property type="entry name" value="NA-bd_OB-fold"/>
</dbReference>
<feature type="domain" description="Helix-hairpin-helix DNA-binding motif class 1" evidence="7">
    <location>
        <begin position="70"/>
        <end position="89"/>
    </location>
</feature>
<keyword evidence="9" id="KW-1185">Reference proteome</keyword>
<dbReference type="GO" id="GO:0048476">
    <property type="term" value="C:Holliday junction resolvase complex"/>
    <property type="evidence" value="ECO:0007669"/>
    <property type="project" value="UniProtKB-UniRule"/>
</dbReference>
<keyword evidence="8" id="KW-0378">Hydrolase</keyword>
<evidence type="ECO:0000256" key="3">
    <source>
        <dbReference type="ARBA" id="ARBA00023125"/>
    </source>
</evidence>
<name>A0A1U7NEK3_9FIRM</name>
<dbReference type="GeneID" id="82203297"/>
<dbReference type="InterPro" id="IPR000085">
    <property type="entry name" value="RuvA"/>
</dbReference>
<organism evidence="8 9">
    <name type="scientific">Ileibacterium valens</name>
    <dbReference type="NCBI Taxonomy" id="1862668"/>
    <lineage>
        <taxon>Bacteria</taxon>
        <taxon>Bacillati</taxon>
        <taxon>Bacillota</taxon>
        <taxon>Erysipelotrichia</taxon>
        <taxon>Erysipelotrichales</taxon>
        <taxon>Erysipelotrichaceae</taxon>
        <taxon>Ileibacterium</taxon>
    </lineage>
</organism>
<dbReference type="NCBIfam" id="TIGR00084">
    <property type="entry name" value="ruvA"/>
    <property type="match status" value="1"/>
</dbReference>
<evidence type="ECO:0000313" key="8">
    <source>
        <dbReference type="EMBL" id="OLU38111.1"/>
    </source>
</evidence>
<keyword evidence="8" id="KW-0347">Helicase</keyword>
<evidence type="ECO:0000256" key="5">
    <source>
        <dbReference type="ARBA" id="ARBA00023204"/>
    </source>
</evidence>
<evidence type="ECO:0000256" key="1">
    <source>
        <dbReference type="ARBA" id="ARBA00022490"/>
    </source>
</evidence>
<comment type="similarity">
    <text evidence="6">Belongs to the RuvA family.</text>
</comment>
<dbReference type="SUPFAM" id="SSF47781">
    <property type="entry name" value="RuvA domain 2-like"/>
    <property type="match status" value="1"/>
</dbReference>
<dbReference type="Gene3D" id="1.10.150.20">
    <property type="entry name" value="5' to 3' exonuclease, C-terminal subdomain"/>
    <property type="match status" value="1"/>
</dbReference>
<gene>
    <name evidence="6" type="primary">ruvA</name>
    <name evidence="8" type="ORF">BO222_08990</name>
</gene>
<dbReference type="Pfam" id="PF01330">
    <property type="entry name" value="RuvA_N"/>
    <property type="match status" value="1"/>
</dbReference>
<comment type="domain">
    <text evidence="6">Has three domains with a flexible linker between the domains II and III and assumes an 'L' shape. Domain III is highly mobile and contacts RuvB.</text>
</comment>
<comment type="subunit">
    <text evidence="6">Homotetramer. Forms an RuvA(8)-RuvB(12)-Holliday junction (HJ) complex. HJ DNA is sandwiched between 2 RuvA tetramers; dsDNA enters through RuvA and exits via RuvB. An RuvB hexamer assembles on each DNA strand where it exits the tetramer. Each RuvB hexamer is contacted by two RuvA subunits (via domain III) on 2 adjacent RuvB subunits; this complex drives branch migration. In the full resolvosome a probable DNA-RuvA(4)-RuvB(12)-RuvC(2) complex forms which resolves the HJ.</text>
</comment>
<dbReference type="OrthoDB" id="5293449at2"/>
<feature type="domain" description="Helix-hairpin-helix DNA-binding motif class 1" evidence="7">
    <location>
        <begin position="105"/>
        <end position="124"/>
    </location>
</feature>
<keyword evidence="3 6" id="KW-0238">DNA-binding</keyword>
<comment type="function">
    <text evidence="6">The RuvA-RuvB-RuvC complex processes Holliday junction (HJ) DNA during genetic recombination and DNA repair, while the RuvA-RuvB complex plays an important role in the rescue of blocked DNA replication forks via replication fork reversal (RFR). RuvA specifically binds to HJ cruciform DNA, conferring on it an open structure. The RuvB hexamer acts as an ATP-dependent pump, pulling dsDNA into and through the RuvAB complex. HJ branch migration allows RuvC to scan DNA until it finds its consensus sequence, where it cleaves and resolves the cruciform DNA.</text>
</comment>
<dbReference type="Gene3D" id="2.40.50.140">
    <property type="entry name" value="Nucleic acid-binding proteins"/>
    <property type="match status" value="1"/>
</dbReference>